<evidence type="ECO:0000256" key="4">
    <source>
        <dbReference type="ARBA" id="ARBA00022723"/>
    </source>
</evidence>
<dbReference type="RefSeq" id="WP_110467932.1">
    <property type="nucleotide sequence ID" value="NZ_QJSP01000002.1"/>
</dbReference>
<keyword evidence="7 11" id="KW-1133">Transmembrane helix</keyword>
<evidence type="ECO:0000256" key="3">
    <source>
        <dbReference type="ARBA" id="ARBA00022692"/>
    </source>
</evidence>
<dbReference type="GO" id="GO:0004222">
    <property type="term" value="F:metalloendopeptidase activity"/>
    <property type="evidence" value="ECO:0007669"/>
    <property type="project" value="InterPro"/>
</dbReference>
<evidence type="ECO:0000256" key="6">
    <source>
        <dbReference type="ARBA" id="ARBA00022833"/>
    </source>
</evidence>
<organism evidence="13 14">
    <name type="scientific">Williamsia limnetica</name>
    <dbReference type="NCBI Taxonomy" id="882452"/>
    <lineage>
        <taxon>Bacteria</taxon>
        <taxon>Bacillati</taxon>
        <taxon>Actinomycetota</taxon>
        <taxon>Actinomycetes</taxon>
        <taxon>Mycobacteriales</taxon>
        <taxon>Nocardiaceae</taxon>
        <taxon>Williamsia</taxon>
    </lineage>
</organism>
<keyword evidence="14" id="KW-1185">Reference proteome</keyword>
<keyword evidence="4" id="KW-0479">Metal-binding</keyword>
<evidence type="ECO:0000313" key="14">
    <source>
        <dbReference type="Proteomes" id="UP000247591"/>
    </source>
</evidence>
<evidence type="ECO:0000256" key="10">
    <source>
        <dbReference type="RuleBase" id="RU003983"/>
    </source>
</evidence>
<evidence type="ECO:0000256" key="11">
    <source>
        <dbReference type="SAM" id="Phobius"/>
    </source>
</evidence>
<dbReference type="InterPro" id="IPR001915">
    <property type="entry name" value="Peptidase_M48"/>
</dbReference>
<dbReference type="AlphaFoldDB" id="A0A318RRM2"/>
<proteinExistence type="inferred from homology"/>
<name>A0A318RRM2_WILLI</name>
<keyword evidence="2 10" id="KW-0645">Protease</keyword>
<protein>
    <submittedName>
        <fullName evidence="13">Zn-dependent protease with chaperone function</fullName>
    </submittedName>
</protein>
<comment type="similarity">
    <text evidence="10">Belongs to the peptidase M48 family.</text>
</comment>
<dbReference type="GO" id="GO:0046872">
    <property type="term" value="F:metal ion binding"/>
    <property type="evidence" value="ECO:0007669"/>
    <property type="project" value="UniProtKB-KW"/>
</dbReference>
<dbReference type="Pfam" id="PF01435">
    <property type="entry name" value="Peptidase_M48"/>
    <property type="match status" value="1"/>
</dbReference>
<reference evidence="13 14" key="1">
    <citation type="submission" date="2018-06" db="EMBL/GenBank/DDBJ databases">
        <title>Genomic Encyclopedia of Type Strains, Phase IV (KMG-IV): sequencing the most valuable type-strain genomes for metagenomic binning, comparative biology and taxonomic classification.</title>
        <authorList>
            <person name="Goeker M."/>
        </authorList>
    </citation>
    <scope>NUCLEOTIDE SEQUENCE [LARGE SCALE GENOMIC DNA]</scope>
    <source>
        <strain evidence="13 14">DSM 45521</strain>
    </source>
</reference>
<evidence type="ECO:0000256" key="9">
    <source>
        <dbReference type="ARBA" id="ARBA00023136"/>
    </source>
</evidence>
<dbReference type="GO" id="GO:0006508">
    <property type="term" value="P:proteolysis"/>
    <property type="evidence" value="ECO:0007669"/>
    <property type="project" value="UniProtKB-KW"/>
</dbReference>
<feature type="domain" description="Peptidase M48" evidence="12">
    <location>
        <begin position="67"/>
        <end position="263"/>
    </location>
</feature>
<evidence type="ECO:0000313" key="13">
    <source>
        <dbReference type="EMBL" id="PYE19876.1"/>
    </source>
</evidence>
<keyword evidence="3 11" id="KW-0812">Transmembrane</keyword>
<evidence type="ECO:0000256" key="2">
    <source>
        <dbReference type="ARBA" id="ARBA00022670"/>
    </source>
</evidence>
<sequence length="355" mass="39320">MTHVPVSVRAPFPGISSRAWEHPADRTALTALRRLKGFDQVLKTLSGLLRERQHRLLYLASSARVGPRQFADLDALLDECVRTLDAPVKPELYISQSPLVNAVCIGMDKPFIVVTSGMYELMDHDELRFVIGHELGHALSGHAVYRTMLMHLTRIAASIGFIPLGGWALRAIVAALMEWQRKSELSGDRAGLLCSQDLDVALRVELKLAGGKHLDQMDTQAFIAQAKEYERTGDLRDGVLKLLNLEMQSHPFSVLRAAELNRWVDRGGYGKIVAGLYPRREDDDSAKVADDIGAARKAYRDNFDESEDPLIKGIRDGLGGVVDGVGQAASDVAESVNRKFSDWRTNSKNKYDDSN</sequence>
<dbReference type="FunFam" id="3.30.2010.10:FF:000015">
    <property type="entry name" value="M48 family peptidase"/>
    <property type="match status" value="1"/>
</dbReference>
<evidence type="ECO:0000256" key="7">
    <source>
        <dbReference type="ARBA" id="ARBA00022989"/>
    </source>
</evidence>
<dbReference type="OrthoDB" id="9810445at2"/>
<comment type="cofactor">
    <cofactor evidence="10">
        <name>Zn(2+)</name>
        <dbReference type="ChEBI" id="CHEBI:29105"/>
    </cofactor>
    <text evidence="10">Binds 1 zinc ion per subunit.</text>
</comment>
<evidence type="ECO:0000259" key="12">
    <source>
        <dbReference type="Pfam" id="PF01435"/>
    </source>
</evidence>
<dbReference type="Proteomes" id="UP000247591">
    <property type="component" value="Unassembled WGS sequence"/>
</dbReference>
<dbReference type="EMBL" id="QJSP01000002">
    <property type="protein sequence ID" value="PYE19876.1"/>
    <property type="molecule type" value="Genomic_DNA"/>
</dbReference>
<keyword evidence="9 11" id="KW-0472">Membrane</keyword>
<dbReference type="InterPro" id="IPR050083">
    <property type="entry name" value="HtpX_protease"/>
</dbReference>
<dbReference type="PANTHER" id="PTHR43221:SF3">
    <property type="entry name" value="SLL1280 PROTEIN"/>
    <property type="match status" value="1"/>
</dbReference>
<evidence type="ECO:0000256" key="8">
    <source>
        <dbReference type="ARBA" id="ARBA00023049"/>
    </source>
</evidence>
<comment type="caution">
    <text evidence="13">The sequence shown here is derived from an EMBL/GenBank/DDBJ whole genome shotgun (WGS) entry which is preliminary data.</text>
</comment>
<evidence type="ECO:0000256" key="1">
    <source>
        <dbReference type="ARBA" id="ARBA00022475"/>
    </source>
</evidence>
<evidence type="ECO:0000256" key="5">
    <source>
        <dbReference type="ARBA" id="ARBA00022801"/>
    </source>
</evidence>
<dbReference type="Gene3D" id="3.30.2010.10">
    <property type="entry name" value="Metalloproteases ('zincins'), catalytic domain"/>
    <property type="match status" value="1"/>
</dbReference>
<keyword evidence="8 10" id="KW-0482">Metalloprotease</keyword>
<keyword evidence="6 10" id="KW-0862">Zinc</keyword>
<dbReference type="PANTHER" id="PTHR43221">
    <property type="entry name" value="PROTEASE HTPX"/>
    <property type="match status" value="1"/>
</dbReference>
<feature type="transmembrane region" description="Helical" evidence="11">
    <location>
        <begin position="155"/>
        <end position="177"/>
    </location>
</feature>
<keyword evidence="1" id="KW-1003">Cell membrane</keyword>
<keyword evidence="5 10" id="KW-0378">Hydrolase</keyword>
<dbReference type="CDD" id="cd07325">
    <property type="entry name" value="M48_Ste24p_like"/>
    <property type="match status" value="1"/>
</dbReference>
<gene>
    <name evidence="13" type="ORF">DFR67_10214</name>
</gene>
<accession>A0A318RRM2</accession>